<feature type="non-terminal residue" evidence="9">
    <location>
        <position position="1"/>
    </location>
</feature>
<dbReference type="GO" id="GO:0005737">
    <property type="term" value="C:cytoplasm"/>
    <property type="evidence" value="ECO:0007669"/>
    <property type="project" value="TreeGrafter"/>
</dbReference>
<evidence type="ECO:0000256" key="7">
    <source>
        <dbReference type="PROSITE-ProRule" id="PRU00104"/>
    </source>
</evidence>
<dbReference type="FunFam" id="3.90.1750.10:FF:000003">
    <property type="entry name" value="E3 ubiquitin-protein ligase UPL1"/>
    <property type="match status" value="1"/>
</dbReference>
<evidence type="ECO:0000259" key="8">
    <source>
        <dbReference type="PROSITE" id="PS50237"/>
    </source>
</evidence>
<dbReference type="Proteomes" id="UP000237144">
    <property type="component" value="Unassembled WGS sequence"/>
</dbReference>
<dbReference type="EMBL" id="PJQD01000075">
    <property type="protein sequence ID" value="POY71626.1"/>
    <property type="molecule type" value="Genomic_DNA"/>
</dbReference>
<keyword evidence="4" id="KW-0808">Transferase</keyword>
<dbReference type="EC" id="2.3.2.26" evidence="3"/>
<organism evidence="9 10">
    <name type="scientific">Rhodotorula taiwanensis</name>
    <dbReference type="NCBI Taxonomy" id="741276"/>
    <lineage>
        <taxon>Eukaryota</taxon>
        <taxon>Fungi</taxon>
        <taxon>Dikarya</taxon>
        <taxon>Basidiomycota</taxon>
        <taxon>Pucciniomycotina</taxon>
        <taxon>Microbotryomycetes</taxon>
        <taxon>Sporidiobolales</taxon>
        <taxon>Sporidiobolaceae</taxon>
        <taxon>Rhodotorula</taxon>
    </lineage>
</organism>
<dbReference type="FunFam" id="3.30.2160.10:FF:000001">
    <property type="entry name" value="E3 ubiquitin-protein ligase NEDD4-like"/>
    <property type="match status" value="1"/>
</dbReference>
<accession>A0A2S5B4D9</accession>
<evidence type="ECO:0000313" key="9">
    <source>
        <dbReference type="EMBL" id="POY71626.1"/>
    </source>
</evidence>
<dbReference type="PANTHER" id="PTHR11254:SF67">
    <property type="entry name" value="E3 UBIQUITIN-PROTEIN LIGASE HUWE1"/>
    <property type="match status" value="1"/>
</dbReference>
<keyword evidence="10" id="KW-1185">Reference proteome</keyword>
<dbReference type="InterPro" id="IPR000569">
    <property type="entry name" value="HECT_dom"/>
</dbReference>
<dbReference type="GO" id="GO:0000209">
    <property type="term" value="P:protein polyubiquitination"/>
    <property type="evidence" value="ECO:0007669"/>
    <property type="project" value="TreeGrafter"/>
</dbReference>
<dbReference type="Gene3D" id="3.30.2410.10">
    <property type="entry name" value="Hect, E3 ligase catalytic domain"/>
    <property type="match status" value="1"/>
</dbReference>
<dbReference type="OrthoDB" id="8068875at2759"/>
<reference evidence="9 10" key="1">
    <citation type="journal article" date="2018" name="Front. Microbiol.">
        <title>Prospects for Fungal Bioremediation of Acidic Radioactive Waste Sites: Characterization and Genome Sequence of Rhodotorula taiwanensis MD1149.</title>
        <authorList>
            <person name="Tkavc R."/>
            <person name="Matrosova V.Y."/>
            <person name="Grichenko O.E."/>
            <person name="Gostincar C."/>
            <person name="Volpe R.P."/>
            <person name="Klimenkova P."/>
            <person name="Gaidamakova E.K."/>
            <person name="Zhou C.E."/>
            <person name="Stewart B.J."/>
            <person name="Lyman M.G."/>
            <person name="Malfatti S.A."/>
            <person name="Rubinfeld B."/>
            <person name="Courtot M."/>
            <person name="Singh J."/>
            <person name="Dalgard C.L."/>
            <person name="Hamilton T."/>
            <person name="Frey K.G."/>
            <person name="Gunde-Cimerman N."/>
            <person name="Dugan L."/>
            <person name="Daly M.J."/>
        </authorList>
    </citation>
    <scope>NUCLEOTIDE SEQUENCE [LARGE SCALE GENOMIC DNA]</scope>
    <source>
        <strain evidence="9 10">MD1149</strain>
    </source>
</reference>
<evidence type="ECO:0000256" key="3">
    <source>
        <dbReference type="ARBA" id="ARBA00012485"/>
    </source>
</evidence>
<dbReference type="Gene3D" id="3.30.2160.10">
    <property type="entry name" value="Hect, E3 ligase catalytic domain"/>
    <property type="match status" value="1"/>
</dbReference>
<dbReference type="PROSITE" id="PS50237">
    <property type="entry name" value="HECT"/>
    <property type="match status" value="1"/>
</dbReference>
<comment type="pathway">
    <text evidence="2">Protein modification; protein ubiquitination.</text>
</comment>
<dbReference type="InterPro" id="IPR050409">
    <property type="entry name" value="E3_ubiq-protein_ligase"/>
</dbReference>
<keyword evidence="5 7" id="KW-0833">Ubl conjugation pathway</keyword>
<evidence type="ECO:0000313" key="10">
    <source>
        <dbReference type="Proteomes" id="UP000237144"/>
    </source>
</evidence>
<evidence type="ECO:0000256" key="5">
    <source>
        <dbReference type="ARBA" id="ARBA00022786"/>
    </source>
</evidence>
<keyword evidence="9" id="KW-0436">Ligase</keyword>
<comment type="caution">
    <text evidence="9">The sequence shown here is derived from an EMBL/GenBank/DDBJ whole genome shotgun (WGS) entry which is preliminary data.</text>
</comment>
<feature type="domain" description="HECT" evidence="8">
    <location>
        <begin position="31"/>
        <end position="303"/>
    </location>
</feature>
<dbReference type="AlphaFoldDB" id="A0A2S5B4D9"/>
<gene>
    <name evidence="9" type="ORF">BMF94_5319</name>
</gene>
<protein>
    <recommendedName>
        <fullName evidence="3">HECT-type E3 ubiquitin transferase</fullName>
        <ecNumber evidence="3">2.3.2.26</ecNumber>
    </recommendedName>
</protein>
<dbReference type="GO" id="GO:0016874">
    <property type="term" value="F:ligase activity"/>
    <property type="evidence" value="ECO:0007669"/>
    <property type="project" value="UniProtKB-KW"/>
</dbReference>
<dbReference type="PANTHER" id="PTHR11254">
    <property type="entry name" value="HECT DOMAIN UBIQUITIN-PROTEIN LIGASE"/>
    <property type="match status" value="1"/>
</dbReference>
<dbReference type="SMART" id="SM00119">
    <property type="entry name" value="HECTc"/>
    <property type="match status" value="1"/>
</dbReference>
<comment type="caution">
    <text evidence="7">Lacks conserved residue(s) required for the propagation of feature annotation.</text>
</comment>
<evidence type="ECO:0000256" key="6">
    <source>
        <dbReference type="ARBA" id="ARBA00034494"/>
    </source>
</evidence>
<dbReference type="GO" id="GO:0061630">
    <property type="term" value="F:ubiquitin protein ligase activity"/>
    <property type="evidence" value="ECO:0007669"/>
    <property type="project" value="UniProtKB-EC"/>
</dbReference>
<dbReference type="Gene3D" id="3.90.1750.10">
    <property type="entry name" value="Hect, E3 ligase catalytic domains"/>
    <property type="match status" value="1"/>
</dbReference>
<dbReference type="STRING" id="741276.A0A2S5B4D9"/>
<dbReference type="InterPro" id="IPR035983">
    <property type="entry name" value="Hect_E3_ubiquitin_ligase"/>
</dbReference>
<evidence type="ECO:0000256" key="4">
    <source>
        <dbReference type="ARBA" id="ARBA00022679"/>
    </source>
</evidence>
<dbReference type="GO" id="GO:0005634">
    <property type="term" value="C:nucleus"/>
    <property type="evidence" value="ECO:0007669"/>
    <property type="project" value="TreeGrafter"/>
</dbReference>
<name>A0A2S5B4D9_9BASI</name>
<comment type="catalytic activity">
    <reaction evidence="1">
        <text>S-ubiquitinyl-[E2 ubiquitin-conjugating enzyme]-L-cysteine + [acceptor protein]-L-lysine = [E2 ubiquitin-conjugating enzyme]-L-cysteine + N(6)-ubiquitinyl-[acceptor protein]-L-lysine.</text>
        <dbReference type="EC" id="2.3.2.26"/>
    </reaction>
</comment>
<dbReference type="GO" id="GO:0006511">
    <property type="term" value="P:ubiquitin-dependent protein catabolic process"/>
    <property type="evidence" value="ECO:0007669"/>
    <property type="project" value="TreeGrafter"/>
</dbReference>
<comment type="similarity">
    <text evidence="6">Belongs to the UPL family. TOM1/PTR1 subfamily.</text>
</comment>
<dbReference type="CDD" id="cd00078">
    <property type="entry name" value="HECTc"/>
    <property type="match status" value="1"/>
</dbReference>
<dbReference type="Pfam" id="PF00632">
    <property type="entry name" value="HECT"/>
    <property type="match status" value="1"/>
</dbReference>
<sequence length="315" mass="36696">QRSRPHYPTINLNVRRARVFEDSYHVFQRRSGEEIKYGKLNVKFYDEEGVDAGGVTREWFGVLARQMFNPNYALFQPQAADALTYQPNKSSAINEYHLEYFRFVGRIIGKAIYDQRLLEAYFSRSVYKHMLGKQVDHRDLESIDPEYYKSLVWMLDNDIDGIIDLTFSVERDEFGVTEIVDLIPNGRNIAVTNENKHEYVRKIAEQRLSIEIRDQITALLRGLYEVVPKDLLQIFSERELELLISGLPDIDVDEWRSHTDLVGYSSSDPVVGYFWRAVRSFDGQQRAALLQFVSGTSRVPLEGETPQSWRPRTRS</sequence>
<evidence type="ECO:0000256" key="1">
    <source>
        <dbReference type="ARBA" id="ARBA00000885"/>
    </source>
</evidence>
<dbReference type="SUPFAM" id="SSF56204">
    <property type="entry name" value="Hect, E3 ligase catalytic domain"/>
    <property type="match status" value="1"/>
</dbReference>
<proteinExistence type="inferred from homology"/>
<evidence type="ECO:0000256" key="2">
    <source>
        <dbReference type="ARBA" id="ARBA00004906"/>
    </source>
</evidence>